<dbReference type="Pfam" id="PF00932">
    <property type="entry name" value="LTD"/>
    <property type="match status" value="1"/>
</dbReference>
<gene>
    <name evidence="4" type="ORF">IC230_20160</name>
</gene>
<dbReference type="InterPro" id="IPR015919">
    <property type="entry name" value="Cadherin-like_sf"/>
</dbReference>
<dbReference type="SUPFAM" id="SSF74853">
    <property type="entry name" value="Lamin A/C globular tail domain"/>
    <property type="match status" value="1"/>
</dbReference>
<dbReference type="Proteomes" id="UP000653797">
    <property type="component" value="Unassembled WGS sequence"/>
</dbReference>
<accession>A0A927B412</accession>
<evidence type="ECO:0000313" key="4">
    <source>
        <dbReference type="EMBL" id="MBD2755226.1"/>
    </source>
</evidence>
<evidence type="ECO:0000313" key="5">
    <source>
        <dbReference type="Proteomes" id="UP000653797"/>
    </source>
</evidence>
<dbReference type="InterPro" id="IPR001322">
    <property type="entry name" value="Lamin_tail_dom"/>
</dbReference>
<dbReference type="InterPro" id="IPR006644">
    <property type="entry name" value="Cadg"/>
</dbReference>
<dbReference type="Gene3D" id="2.60.40.10">
    <property type="entry name" value="Immunoglobulins"/>
    <property type="match status" value="2"/>
</dbReference>
<organism evidence="4 5">
    <name type="scientific">Spirosoma validum</name>
    <dbReference type="NCBI Taxonomy" id="2771355"/>
    <lineage>
        <taxon>Bacteria</taxon>
        <taxon>Pseudomonadati</taxon>
        <taxon>Bacteroidota</taxon>
        <taxon>Cytophagia</taxon>
        <taxon>Cytophagales</taxon>
        <taxon>Cytophagaceae</taxon>
        <taxon>Spirosoma</taxon>
    </lineage>
</organism>
<dbReference type="Pfam" id="PF05345">
    <property type="entry name" value="He_PIG"/>
    <property type="match status" value="2"/>
</dbReference>
<keyword evidence="2" id="KW-0732">Signal</keyword>
<comment type="caution">
    <text evidence="4">The sequence shown here is derived from an EMBL/GenBank/DDBJ whole genome shotgun (WGS) entry which is preliminary data.</text>
</comment>
<dbReference type="AlphaFoldDB" id="A0A927B412"/>
<evidence type="ECO:0000259" key="3">
    <source>
        <dbReference type="PROSITE" id="PS51841"/>
    </source>
</evidence>
<dbReference type="GO" id="GO:0005509">
    <property type="term" value="F:calcium ion binding"/>
    <property type="evidence" value="ECO:0007669"/>
    <property type="project" value="InterPro"/>
</dbReference>
<dbReference type="InterPro" id="IPR013783">
    <property type="entry name" value="Ig-like_fold"/>
</dbReference>
<dbReference type="GO" id="GO:0016020">
    <property type="term" value="C:membrane"/>
    <property type="evidence" value="ECO:0007669"/>
    <property type="project" value="InterPro"/>
</dbReference>
<feature type="domain" description="LTD" evidence="3">
    <location>
        <begin position="15"/>
        <end position="137"/>
    </location>
</feature>
<dbReference type="SMART" id="SM00736">
    <property type="entry name" value="CADG"/>
    <property type="match status" value="2"/>
</dbReference>
<proteinExistence type="predicted"/>
<name>A0A927B412_9BACT</name>
<protein>
    <submittedName>
        <fullName evidence="4">Lamin tail domain-containing protein</fullName>
    </submittedName>
</protein>
<feature type="chain" id="PRO_5037250323" evidence="2">
    <location>
        <begin position="21"/>
        <end position="1121"/>
    </location>
</feature>
<dbReference type="EMBL" id="JACXAA010000007">
    <property type="protein sequence ID" value="MBD2755226.1"/>
    <property type="molecule type" value="Genomic_DNA"/>
</dbReference>
<dbReference type="RefSeq" id="WP_191040836.1">
    <property type="nucleotide sequence ID" value="NZ_JACXAA010000007.1"/>
</dbReference>
<dbReference type="SUPFAM" id="SSF49313">
    <property type="entry name" value="Cadherin-like"/>
    <property type="match status" value="2"/>
</dbReference>
<dbReference type="InterPro" id="IPR036415">
    <property type="entry name" value="Lamin_tail_dom_sf"/>
</dbReference>
<feature type="signal peptide" evidence="2">
    <location>
        <begin position="1"/>
        <end position="20"/>
    </location>
</feature>
<feature type="region of interest" description="Disordered" evidence="1">
    <location>
        <begin position="179"/>
        <end position="202"/>
    </location>
</feature>
<evidence type="ECO:0000256" key="2">
    <source>
        <dbReference type="SAM" id="SignalP"/>
    </source>
</evidence>
<keyword evidence="5" id="KW-1185">Reference proteome</keyword>
<sequence>MNKKFLLAMLLLGCTLPLFAQMRITEYMYSSNNTSGTGPGEFVELTNVGNTAINLTGWSFDDSDRAPGSFPISSFGVVQPSESVIITDATASVFRAFWSLPNSVKVLGGNNQNLARSDELNIFNGSNTLVDRLTYNDQGIPGSIRTQFRSGWATPGNLGTNMIASWVLSSVGDAQNSSMATTGDIGNPGRYIGSPPSPNAPTIRVANTTTSFISLPTDSPGEVSGVIGDPTDPASTFGVDFILTDPDTDVNSLAVIANSSNGNVTLNLTGTGATRNLKITPIAVGYVAITVSATDGVNTTNYTISYAASAASATQNTSRTRFHTGSSDASTAISVDGNYMVVADDESQLLRLYDRAGSGLPVTGFDVTSFLGLTDTNNSGVPREVDMEASIRQNNRIFWIGSESNNDDGESRPNRNRVFATDMTPNGVNTTLTYVGRYDHLREDIINWDINNVHGKGANHYGLQASAAATVNSKDPTGYNIEGAELAPDGTTAYIGLRAPQVLPANRQKALIIPVTNLTNLVNSQPLGSATFGMPIELDLGGRGIREIRKNTANEYVIIAGPAGDATGIAPFNFRLYTWTGNAADKPVERTANLTTLNANGSFESILEVPNALNNASQLQVLVDNGDATYYNDGTSAKDLSQSTFKKFRSDLVTLGAPVNTPPVLVNGINNQTSTVNQPFSYTVSASTFTDTETPNALTLTVTGLPTGLAFTNGIISGTPSATGISTVTVTATDPGGLFASTAFMFTVTSAPTNTPPTVISTIDNQTGMVNEPFSYTLLASTFTDAETPNTLTLTVMGLPTGLSFANGIVSGTPSVSGTSTVTVTAIDPGSLAVSTQFTFTVNPLSLLVLIAPTYDCQTGELTFNTDEGDGSPIEYMIMGVSPAPDWTANSTIVIPLALRTDPNVSPLTLMARQSGVVVSFLFDLQESCKFRTLKPTYNCDSGLLIFNTSGGTDLPIEYQIPGVVSFNLNRTAVVPLWIRTDLTGVPLQLKARQSGKEDTYEFTIQEECPAVPGELNLIAPAYTCSTGALAFNTRGGNSTPIEYMISGVTGWSSNPNFIVPASARRSAVLLTLSVRQSGIITSVDFDFRDFCSPAPLLEVVAPTYNCLNGTLAINVQGGEW</sequence>
<dbReference type="PROSITE" id="PS51841">
    <property type="entry name" value="LTD"/>
    <property type="match status" value="1"/>
</dbReference>
<reference evidence="4" key="1">
    <citation type="submission" date="2020-09" db="EMBL/GenBank/DDBJ databases">
        <authorList>
            <person name="Kim M.K."/>
        </authorList>
    </citation>
    <scope>NUCLEOTIDE SEQUENCE</scope>
    <source>
        <strain evidence="4">BT704</strain>
    </source>
</reference>
<evidence type="ECO:0000256" key="1">
    <source>
        <dbReference type="SAM" id="MobiDB-lite"/>
    </source>
</evidence>